<dbReference type="GO" id="GO:0005524">
    <property type="term" value="F:ATP binding"/>
    <property type="evidence" value="ECO:0007669"/>
    <property type="project" value="UniProtKB-KW"/>
</dbReference>
<evidence type="ECO:0000256" key="2">
    <source>
        <dbReference type="ARBA" id="ARBA00022741"/>
    </source>
</evidence>
<dbReference type="FunFam" id="3.40.50.300:FF:000819">
    <property type="entry name" value="ATP dependent RNA helicase, putative"/>
    <property type="match status" value="1"/>
</dbReference>
<dbReference type="FunFam" id="3.40.50.300:FF:000500">
    <property type="entry name" value="ATP-dependent RNA helicase DHX29"/>
    <property type="match status" value="1"/>
</dbReference>
<feature type="region of interest" description="Disordered" evidence="6">
    <location>
        <begin position="27"/>
        <end position="63"/>
    </location>
</feature>
<name>A0A9W8N1P8_9AGAR</name>
<dbReference type="Gene3D" id="3.40.50.300">
    <property type="entry name" value="P-loop containing nucleotide triphosphate hydrolases"/>
    <property type="match status" value="2"/>
</dbReference>
<keyword evidence="2" id="KW-0547">Nucleotide-binding</keyword>
<feature type="region of interest" description="Disordered" evidence="6">
    <location>
        <begin position="353"/>
        <end position="404"/>
    </location>
</feature>
<dbReference type="Pfam" id="PF24899">
    <property type="entry name" value="UBA_DHX29"/>
    <property type="match status" value="1"/>
</dbReference>
<keyword evidence="10" id="KW-1185">Reference proteome</keyword>
<feature type="domain" description="Helicase ATP-binding" evidence="7">
    <location>
        <begin position="654"/>
        <end position="832"/>
    </location>
</feature>
<dbReference type="GO" id="GO:0003724">
    <property type="term" value="F:RNA helicase activity"/>
    <property type="evidence" value="ECO:0007669"/>
    <property type="project" value="UniProtKB-EC"/>
</dbReference>
<dbReference type="OrthoDB" id="5600252at2759"/>
<dbReference type="PANTHER" id="PTHR18934">
    <property type="entry name" value="ATP-DEPENDENT RNA HELICASE"/>
    <property type="match status" value="1"/>
</dbReference>
<dbReference type="InterPro" id="IPR056890">
    <property type="entry name" value="UBA_DHX29-like"/>
</dbReference>
<dbReference type="EMBL" id="JANKHO010000021">
    <property type="protein sequence ID" value="KAJ3517374.1"/>
    <property type="molecule type" value="Genomic_DNA"/>
</dbReference>
<reference evidence="9" key="1">
    <citation type="submission" date="2022-07" db="EMBL/GenBank/DDBJ databases">
        <title>Genome Sequence of Agrocybe chaxingu.</title>
        <authorList>
            <person name="Buettner E."/>
        </authorList>
    </citation>
    <scope>NUCLEOTIDE SEQUENCE</scope>
    <source>
        <strain evidence="9">MP-N11</strain>
    </source>
</reference>
<comment type="caution">
    <text evidence="9">The sequence shown here is derived from an EMBL/GenBank/DDBJ whole genome shotgun (WGS) entry which is preliminary data.</text>
</comment>
<dbReference type="InterPro" id="IPR001650">
    <property type="entry name" value="Helicase_C-like"/>
</dbReference>
<dbReference type="GO" id="GO:0003723">
    <property type="term" value="F:RNA binding"/>
    <property type="evidence" value="ECO:0007669"/>
    <property type="project" value="UniProtKB-KW"/>
</dbReference>
<evidence type="ECO:0000256" key="4">
    <source>
        <dbReference type="ARBA" id="ARBA00022884"/>
    </source>
</evidence>
<dbReference type="InterPro" id="IPR014001">
    <property type="entry name" value="Helicase_ATP-bd"/>
</dbReference>
<keyword evidence="3" id="KW-0067">ATP-binding</keyword>
<evidence type="ECO:0000256" key="3">
    <source>
        <dbReference type="ARBA" id="ARBA00022840"/>
    </source>
</evidence>
<dbReference type="InterPro" id="IPR011545">
    <property type="entry name" value="DEAD/DEAH_box_helicase_dom"/>
</dbReference>
<evidence type="ECO:0000313" key="10">
    <source>
        <dbReference type="Proteomes" id="UP001148786"/>
    </source>
</evidence>
<evidence type="ECO:0000256" key="1">
    <source>
        <dbReference type="ARBA" id="ARBA00012552"/>
    </source>
</evidence>
<evidence type="ECO:0000256" key="5">
    <source>
        <dbReference type="ARBA" id="ARBA00047984"/>
    </source>
</evidence>
<dbReference type="SMART" id="SM00490">
    <property type="entry name" value="HELICc"/>
    <property type="match status" value="1"/>
</dbReference>
<protein>
    <recommendedName>
        <fullName evidence="1">RNA helicase</fullName>
        <ecNumber evidence="1">3.6.4.13</ecNumber>
    </recommendedName>
</protein>
<evidence type="ECO:0000313" key="9">
    <source>
        <dbReference type="EMBL" id="KAJ3517374.1"/>
    </source>
</evidence>
<dbReference type="SMART" id="SM00487">
    <property type="entry name" value="DEXDc"/>
    <property type="match status" value="1"/>
</dbReference>
<dbReference type="InterPro" id="IPR027417">
    <property type="entry name" value="P-loop_NTPase"/>
</dbReference>
<feature type="region of interest" description="Disordered" evidence="6">
    <location>
        <begin position="240"/>
        <end position="282"/>
    </location>
</feature>
<dbReference type="SUPFAM" id="SSF52540">
    <property type="entry name" value="P-loop containing nucleoside triphosphate hydrolases"/>
    <property type="match status" value="1"/>
</dbReference>
<feature type="compositionally biased region" description="Polar residues" evidence="6">
    <location>
        <begin position="43"/>
        <end position="63"/>
    </location>
</feature>
<dbReference type="PROSITE" id="PS51192">
    <property type="entry name" value="HELICASE_ATP_BIND_1"/>
    <property type="match status" value="1"/>
</dbReference>
<dbReference type="PANTHER" id="PTHR18934:SF145">
    <property type="entry name" value="ATP-DEPENDENT RNA HELICASE DHX57-RELATED"/>
    <property type="match status" value="1"/>
</dbReference>
<dbReference type="Proteomes" id="UP001148786">
    <property type="component" value="Unassembled WGS sequence"/>
</dbReference>
<dbReference type="CDD" id="cd17917">
    <property type="entry name" value="DEXHc_RHA-like"/>
    <property type="match status" value="1"/>
</dbReference>
<dbReference type="EC" id="3.6.4.13" evidence="1"/>
<sequence>MAKKKKTQLKPVARGFATTSLPKKIVHENLADPGEVTDVQPDPSVSNETKANANSGGIASTATHPNNDHEIHFILVAQRTYLIRTLKVIIEVDRRFSQTLPRLDIDPLIRDRILILALDSPETRRKLLDDMEEEKALPRLAISYGVLRRLGFTEENVEQCLRSVDGVDLENFFDWLYLNSSEDELSSGPPETQVPTTLKLLTGVTVRHNCSPPSTPRLPRDQSQSRLVSTPLDLLLSITPPIPTSDAAARTGVSATGVDDRDHSPRSMSEFSGDEDLIDTTDPTSAYVEVKLRENDVSLRPRSQATTEQLRLLRQKLSELSNDYLFDKREADNRYRQEQARLDKKRLEERLRSALNGQRSSAPTSKQSAPLTPARSSPMPKTDIFEDPDSDDSSSGMLGILNDPGSNEITVKGVTLLLRDMTIPKQWSGQMPKTLLRDFVSKVDRYAAVSYTALSTHSRAKRASVTISWQTKKRDEWSMDDVACPDDSQAEQFIATVALHSLTYPLTEGFISPTPASSSNSTSFRLLPVVYRNLWDELESARRKRDDEHNGKVWAKLYSVLGNKVQKNAKVFNISLQTYFWYLTMQSLSQLTDKQPKQAVARPLPSVSRGVDEGREFFERLSLEFQHRKSTPAYQHMLAQRNGLPIANYRDAILEALEQSQVLVLSGETGCGKSTQVPSFILEDCLSKGNPCKIYCTEPRRISAISLAHRVAFELGDPPNSAGTSNSLVGYSIRLESNISRSTRLAFVTNGIALRMLEGGSGQGGRGTAFDEITHIIVDEVHERTIESDFLLIVLKSLVMERPELKVILMSATLDAEKISTYFGNCRTLHVPGRTFPVNVQFLEDAIEYTKWTVTDSSPYARRLSDKFYKGKNRPEWTEDAQVVDDDEDNTNDSRNAAWKPEKRYSPETVLSLNTIDERLIPYELIVRLLEKICYEDMAFQAFSPAILVFMPGLGEIRRLNDMLIEHSRFGSSEFKIYPLHSTLSSESQSAVFDIPPPGVRKIVIATNIAETGITIPDITCVIDTGKYREMRFDEKRQISRLVETFIARSNAAQRRGRAGRVREGLCFHLFTKVSHDTQMAETPLPEMMRLSLSDLSLRIKIMKVKLGSSIEDVLSRALDPPISVNVQRAISMLVEVRLFVGKLWSEVYNYLYLIDSSFIQVDKSLVRELNSTRYSRGRTKFVNVPAELDINSKNLVIVHAALAAGLYPKVLSIDGKYGELRTITNNQQAFFHPSSVNFGKNATDFGVHHLAYFTLMHSKKLYAWETGPIDDLSLLLLCGECDFKLVADMASVDRKIKYSLPPKTGVALKILRDQLSSLLAHQYQGKALTDNQRLWKQIGLLTLGRTKIVDKDHLRSILDE</sequence>
<dbReference type="InterPro" id="IPR011709">
    <property type="entry name" value="DEAD-box_helicase_OB_fold"/>
</dbReference>
<organism evidence="9 10">
    <name type="scientific">Agrocybe chaxingu</name>
    <dbReference type="NCBI Taxonomy" id="84603"/>
    <lineage>
        <taxon>Eukaryota</taxon>
        <taxon>Fungi</taxon>
        <taxon>Dikarya</taxon>
        <taxon>Basidiomycota</taxon>
        <taxon>Agaricomycotina</taxon>
        <taxon>Agaricomycetes</taxon>
        <taxon>Agaricomycetidae</taxon>
        <taxon>Agaricales</taxon>
        <taxon>Agaricineae</taxon>
        <taxon>Strophariaceae</taxon>
        <taxon>Agrocybe</taxon>
    </lineage>
</organism>
<dbReference type="PROSITE" id="PS51194">
    <property type="entry name" value="HELICASE_CTER"/>
    <property type="match status" value="1"/>
</dbReference>
<evidence type="ECO:0000256" key="6">
    <source>
        <dbReference type="SAM" id="MobiDB-lite"/>
    </source>
</evidence>
<keyword evidence="4" id="KW-0694">RNA-binding</keyword>
<evidence type="ECO:0000259" key="7">
    <source>
        <dbReference type="PROSITE" id="PS51192"/>
    </source>
</evidence>
<feature type="domain" description="Helicase C-terminal" evidence="8">
    <location>
        <begin position="925"/>
        <end position="1104"/>
    </location>
</feature>
<feature type="compositionally biased region" description="Polar residues" evidence="6">
    <location>
        <begin position="355"/>
        <end position="370"/>
    </location>
</feature>
<dbReference type="CDD" id="cd18791">
    <property type="entry name" value="SF2_C_RHA"/>
    <property type="match status" value="1"/>
</dbReference>
<comment type="catalytic activity">
    <reaction evidence="5">
        <text>ATP + H2O = ADP + phosphate + H(+)</text>
        <dbReference type="Rhea" id="RHEA:13065"/>
        <dbReference type="ChEBI" id="CHEBI:15377"/>
        <dbReference type="ChEBI" id="CHEBI:15378"/>
        <dbReference type="ChEBI" id="CHEBI:30616"/>
        <dbReference type="ChEBI" id="CHEBI:43474"/>
        <dbReference type="ChEBI" id="CHEBI:456216"/>
        <dbReference type="EC" id="3.6.4.13"/>
    </reaction>
</comment>
<dbReference type="Pfam" id="PF00270">
    <property type="entry name" value="DEAD"/>
    <property type="match status" value="1"/>
</dbReference>
<evidence type="ECO:0000259" key="8">
    <source>
        <dbReference type="PROSITE" id="PS51194"/>
    </source>
</evidence>
<proteinExistence type="predicted"/>
<dbReference type="Pfam" id="PF07717">
    <property type="entry name" value="OB_NTP_bind"/>
    <property type="match status" value="1"/>
</dbReference>
<gene>
    <name evidence="9" type="ORF">NLJ89_g555</name>
</gene>
<accession>A0A9W8N1P8</accession>
<dbReference type="GO" id="GO:0016787">
    <property type="term" value="F:hydrolase activity"/>
    <property type="evidence" value="ECO:0007669"/>
    <property type="project" value="UniProtKB-KW"/>
</dbReference>
<dbReference type="Pfam" id="PF00271">
    <property type="entry name" value="Helicase_C"/>
    <property type="match status" value="1"/>
</dbReference>